<protein>
    <submittedName>
        <fullName evidence="2">Uncharacterized protein</fullName>
    </submittedName>
</protein>
<feature type="compositionally biased region" description="Basic residues" evidence="1">
    <location>
        <begin position="126"/>
        <end position="135"/>
    </location>
</feature>
<name>A0A5M9JJM0_MONFR</name>
<feature type="region of interest" description="Disordered" evidence="1">
    <location>
        <begin position="107"/>
        <end position="181"/>
    </location>
</feature>
<keyword evidence="3" id="KW-1185">Reference proteome</keyword>
<accession>A0A5M9JJM0</accession>
<reference evidence="2 3" key="1">
    <citation type="submission" date="2019-06" db="EMBL/GenBank/DDBJ databases">
        <title>Genome Sequence of the Brown Rot Fungal Pathogen Monilinia fructicola.</title>
        <authorList>
            <person name="De Miccolis Angelini R.M."/>
            <person name="Landi L."/>
            <person name="Abate D."/>
            <person name="Pollastro S."/>
            <person name="Romanazzi G."/>
            <person name="Faretra F."/>
        </authorList>
    </citation>
    <scope>NUCLEOTIDE SEQUENCE [LARGE SCALE GENOMIC DNA]</scope>
    <source>
        <strain evidence="2 3">Mfrc123</strain>
    </source>
</reference>
<comment type="caution">
    <text evidence="2">The sequence shown here is derived from an EMBL/GenBank/DDBJ whole genome shotgun (WGS) entry which is preliminary data.</text>
</comment>
<feature type="compositionally biased region" description="Polar residues" evidence="1">
    <location>
        <begin position="1"/>
        <end position="26"/>
    </location>
</feature>
<dbReference type="AlphaFoldDB" id="A0A5M9JJM0"/>
<sequence length="212" mass="23141">MFQLKPPSSHTQPALWDQSQNRTGSSHLRFGFDNLQPSGSRPRQLPCWPVLRRDGQRPNPEVPSGHNVSRCLSTNHIEEPQYLASHSSSSSISALLSFAIFPIPAPPPHPQVHFQSQAKQSIAKQSKAKQAKPHPIHNPTKANHPLLAPPQKEHKRPHRSPWGISDSSSSPPSIPPSIQIPLSQNLQINSAAPLALAPTLAFPPSLPTPAFP</sequence>
<evidence type="ECO:0000313" key="3">
    <source>
        <dbReference type="Proteomes" id="UP000322873"/>
    </source>
</evidence>
<organism evidence="2 3">
    <name type="scientific">Monilinia fructicola</name>
    <name type="common">Brown rot fungus</name>
    <name type="synonym">Ciboria fructicola</name>
    <dbReference type="NCBI Taxonomy" id="38448"/>
    <lineage>
        <taxon>Eukaryota</taxon>
        <taxon>Fungi</taxon>
        <taxon>Dikarya</taxon>
        <taxon>Ascomycota</taxon>
        <taxon>Pezizomycotina</taxon>
        <taxon>Leotiomycetes</taxon>
        <taxon>Helotiales</taxon>
        <taxon>Sclerotiniaceae</taxon>
        <taxon>Monilinia</taxon>
    </lineage>
</organism>
<dbReference type="Proteomes" id="UP000322873">
    <property type="component" value="Unassembled WGS sequence"/>
</dbReference>
<feature type="region of interest" description="Disordered" evidence="1">
    <location>
        <begin position="1"/>
        <end position="46"/>
    </location>
</feature>
<dbReference type="VEuPathDB" id="FungiDB:MFRU_004g03850"/>
<feature type="compositionally biased region" description="Low complexity" evidence="1">
    <location>
        <begin position="111"/>
        <end position="125"/>
    </location>
</feature>
<evidence type="ECO:0000313" key="2">
    <source>
        <dbReference type="EMBL" id="KAA8569664.1"/>
    </source>
</evidence>
<proteinExistence type="predicted"/>
<dbReference type="EMBL" id="VICG01000008">
    <property type="protein sequence ID" value="KAA8569664.1"/>
    <property type="molecule type" value="Genomic_DNA"/>
</dbReference>
<evidence type="ECO:0000256" key="1">
    <source>
        <dbReference type="SAM" id="MobiDB-lite"/>
    </source>
</evidence>
<feature type="compositionally biased region" description="Low complexity" evidence="1">
    <location>
        <begin position="160"/>
        <end position="181"/>
    </location>
</feature>
<gene>
    <name evidence="2" type="ORF">EYC84_001264</name>
</gene>